<dbReference type="PANTHER" id="PTHR34580">
    <property type="match status" value="1"/>
</dbReference>
<evidence type="ECO:0000256" key="2">
    <source>
        <dbReference type="ARBA" id="ARBA00023163"/>
    </source>
</evidence>
<protein>
    <submittedName>
        <fullName evidence="4">Transcriptional regulator</fullName>
    </submittedName>
</protein>
<dbReference type="InterPro" id="IPR036390">
    <property type="entry name" value="WH_DNA-bd_sf"/>
</dbReference>
<dbReference type="InterPro" id="IPR013196">
    <property type="entry name" value="HTH_11"/>
</dbReference>
<dbReference type="KEGG" id="muc:MuYL_3497"/>
<dbReference type="InterPro" id="IPR057727">
    <property type="entry name" value="WCX_dom"/>
</dbReference>
<accession>A0A223NZU6</accession>
<reference evidence="4 5" key="1">
    <citation type="submission" date="2017-08" db="EMBL/GenBank/DDBJ databases">
        <title>Complete genome sequence of Mucilaginibacter sp. strain BJC16-A31.</title>
        <authorList>
            <consortium name="Henan University of Science and Technology"/>
            <person name="You X."/>
        </authorList>
    </citation>
    <scope>NUCLEOTIDE SEQUENCE [LARGE SCALE GENOMIC DNA]</scope>
    <source>
        <strain evidence="4 5">BJC16-A31</strain>
    </source>
</reference>
<evidence type="ECO:0000256" key="1">
    <source>
        <dbReference type="ARBA" id="ARBA00023015"/>
    </source>
</evidence>
<keyword evidence="5" id="KW-1185">Reference proteome</keyword>
<keyword evidence="1" id="KW-0805">Transcription regulation</keyword>
<dbReference type="PANTHER" id="PTHR34580:SF3">
    <property type="entry name" value="PROTEIN PAFB"/>
    <property type="match status" value="1"/>
</dbReference>
<dbReference type="Pfam" id="PF25583">
    <property type="entry name" value="WCX"/>
    <property type="match status" value="1"/>
</dbReference>
<dbReference type="PROSITE" id="PS52050">
    <property type="entry name" value="WYL"/>
    <property type="match status" value="1"/>
</dbReference>
<dbReference type="AlphaFoldDB" id="A0A223NZU6"/>
<dbReference type="Gene3D" id="1.10.10.10">
    <property type="entry name" value="Winged helix-like DNA-binding domain superfamily/Winged helix DNA-binding domain"/>
    <property type="match status" value="1"/>
</dbReference>
<dbReference type="PIRSF" id="PIRSF016838">
    <property type="entry name" value="PafC"/>
    <property type="match status" value="1"/>
</dbReference>
<keyword evidence="2" id="KW-0804">Transcription</keyword>
<dbReference type="RefSeq" id="WP_094571574.1">
    <property type="nucleotide sequence ID" value="NZ_CP022743.1"/>
</dbReference>
<dbReference type="Proteomes" id="UP000215002">
    <property type="component" value="Chromosome"/>
</dbReference>
<dbReference type="InterPro" id="IPR001034">
    <property type="entry name" value="DeoR_HTH"/>
</dbReference>
<name>A0A223NZU6_9SPHI</name>
<dbReference type="PROSITE" id="PS51000">
    <property type="entry name" value="HTH_DEOR_2"/>
    <property type="match status" value="1"/>
</dbReference>
<dbReference type="EMBL" id="CP022743">
    <property type="protein sequence ID" value="ASU35382.1"/>
    <property type="molecule type" value="Genomic_DNA"/>
</dbReference>
<dbReference type="SUPFAM" id="SSF46785">
    <property type="entry name" value="Winged helix' DNA-binding domain"/>
    <property type="match status" value="1"/>
</dbReference>
<dbReference type="InterPro" id="IPR051534">
    <property type="entry name" value="CBASS_pafABC_assoc_protein"/>
</dbReference>
<dbReference type="OrthoDB" id="9815009at2"/>
<evidence type="ECO:0000313" key="5">
    <source>
        <dbReference type="Proteomes" id="UP000215002"/>
    </source>
</evidence>
<gene>
    <name evidence="4" type="ORF">MuYL_3497</name>
</gene>
<proteinExistence type="predicted"/>
<evidence type="ECO:0000259" key="3">
    <source>
        <dbReference type="PROSITE" id="PS51000"/>
    </source>
</evidence>
<dbReference type="InterPro" id="IPR028349">
    <property type="entry name" value="PafC-like"/>
</dbReference>
<dbReference type="Pfam" id="PF08279">
    <property type="entry name" value="HTH_11"/>
    <property type="match status" value="1"/>
</dbReference>
<dbReference type="GO" id="GO:0003700">
    <property type="term" value="F:DNA-binding transcription factor activity"/>
    <property type="evidence" value="ECO:0007669"/>
    <property type="project" value="InterPro"/>
</dbReference>
<evidence type="ECO:0000313" key="4">
    <source>
        <dbReference type="EMBL" id="ASU35382.1"/>
    </source>
</evidence>
<dbReference type="Pfam" id="PF13280">
    <property type="entry name" value="WYL"/>
    <property type="match status" value="1"/>
</dbReference>
<organism evidence="4 5">
    <name type="scientific">Mucilaginibacter xinganensis</name>
    <dbReference type="NCBI Taxonomy" id="1234841"/>
    <lineage>
        <taxon>Bacteria</taxon>
        <taxon>Pseudomonadati</taxon>
        <taxon>Bacteroidota</taxon>
        <taxon>Sphingobacteriia</taxon>
        <taxon>Sphingobacteriales</taxon>
        <taxon>Sphingobacteriaceae</taxon>
        <taxon>Mucilaginibacter</taxon>
    </lineage>
</organism>
<feature type="domain" description="HTH deoR-type" evidence="3">
    <location>
        <begin position="3"/>
        <end position="58"/>
    </location>
</feature>
<sequence>MNRIDRVSAILIQLQSRRVVKASDIAERFNISLRTVYRDVKTLEEAGIPIIGEAGVGYSIVDGYRLPPVMFTKEEATAFLTAEKFVEKLTDASTAEHHNSAMYKIRAILKTAEKNLLEDIDGNIEVLRNHSQLQVENKDHIQTLLNSIARKSVLCINYFAGHSHEHTKREIEPVGIFFKDGYWHLIAYCLLRGAYRDFRIDRINHIEPAGRVFTSKHPTLKAYIAQTVKEQDLDLVIIRVEKEISGHLDYQKYYSGFVSEKTIGNQKEMTFLTTSLEGFARWFMMFGDQAEIISPDTLKERVGSIASAIAQKNLQLTNSY</sequence>
<dbReference type="InterPro" id="IPR036388">
    <property type="entry name" value="WH-like_DNA-bd_sf"/>
</dbReference>
<dbReference type="InterPro" id="IPR026881">
    <property type="entry name" value="WYL_dom"/>
</dbReference>